<comment type="similarity">
    <text evidence="1">Belongs to the helicase family.</text>
</comment>
<sequence length="119" mass="13322">MCYEIALRPTSTSIWRKWGLVIDEISMVDGDYFEEIEAVARYIRKNDTLFGGNQLILKSFLPKPGPGTIENGRNLSLVNIQLDLKINSLQKVGTSGSCTNRLWSSFYLTSSLEVKACSV</sequence>
<gene>
    <name evidence="3" type="ORF">pipiens_017278</name>
</gene>
<name>A0ABD1CHI7_CULPP</name>
<keyword evidence="1" id="KW-0233">DNA recombination</keyword>
<comment type="cofactor">
    <cofactor evidence="1">
        <name>Mg(2+)</name>
        <dbReference type="ChEBI" id="CHEBI:18420"/>
    </cofactor>
</comment>
<keyword evidence="1" id="KW-0227">DNA damage</keyword>
<dbReference type="AlphaFoldDB" id="A0ABD1CHI7"/>
<reference evidence="3 4" key="1">
    <citation type="submission" date="2024-05" db="EMBL/GenBank/DDBJ databases">
        <title>Culex pipiens pipiens assembly and annotation.</title>
        <authorList>
            <person name="Alout H."/>
            <person name="Durand T."/>
        </authorList>
    </citation>
    <scope>NUCLEOTIDE SEQUENCE [LARGE SCALE GENOMIC DNA]</scope>
    <source>
        <strain evidence="3">HA-2024</strain>
        <tissue evidence="3">Whole body</tissue>
    </source>
</reference>
<evidence type="ECO:0000313" key="4">
    <source>
        <dbReference type="Proteomes" id="UP001562425"/>
    </source>
</evidence>
<dbReference type="GO" id="GO:0006310">
    <property type="term" value="P:DNA recombination"/>
    <property type="evidence" value="ECO:0007669"/>
    <property type="project" value="UniProtKB-KW"/>
</dbReference>
<organism evidence="3 4">
    <name type="scientific">Culex pipiens pipiens</name>
    <name type="common">Northern house mosquito</name>
    <dbReference type="NCBI Taxonomy" id="38569"/>
    <lineage>
        <taxon>Eukaryota</taxon>
        <taxon>Metazoa</taxon>
        <taxon>Ecdysozoa</taxon>
        <taxon>Arthropoda</taxon>
        <taxon>Hexapoda</taxon>
        <taxon>Insecta</taxon>
        <taxon>Pterygota</taxon>
        <taxon>Neoptera</taxon>
        <taxon>Endopterygota</taxon>
        <taxon>Diptera</taxon>
        <taxon>Nematocera</taxon>
        <taxon>Culicoidea</taxon>
        <taxon>Culicidae</taxon>
        <taxon>Culicinae</taxon>
        <taxon>Culicini</taxon>
        <taxon>Culex</taxon>
        <taxon>Culex</taxon>
    </lineage>
</organism>
<dbReference type="GO" id="GO:0006281">
    <property type="term" value="P:DNA repair"/>
    <property type="evidence" value="ECO:0007669"/>
    <property type="project" value="UniProtKB-KW"/>
</dbReference>
<dbReference type="GO" id="GO:0043139">
    <property type="term" value="F:5'-3' DNA helicase activity"/>
    <property type="evidence" value="ECO:0007669"/>
    <property type="project" value="UniProtKB-EC"/>
</dbReference>
<keyword evidence="1" id="KW-0067">ATP-binding</keyword>
<dbReference type="EC" id="5.6.2.3" evidence="1"/>
<keyword evidence="1" id="KW-0378">Hydrolase</keyword>
<keyword evidence="1" id="KW-0234">DNA repair</keyword>
<accession>A0ABD1CHI7</accession>
<dbReference type="GO" id="GO:0005524">
    <property type="term" value="F:ATP binding"/>
    <property type="evidence" value="ECO:0007669"/>
    <property type="project" value="UniProtKB-KW"/>
</dbReference>
<dbReference type="EMBL" id="JBEHCU010012193">
    <property type="protein sequence ID" value="KAL1375796.1"/>
    <property type="molecule type" value="Genomic_DNA"/>
</dbReference>
<dbReference type="Pfam" id="PF05970">
    <property type="entry name" value="PIF1"/>
    <property type="match status" value="1"/>
</dbReference>
<evidence type="ECO:0000259" key="2">
    <source>
        <dbReference type="Pfam" id="PF05970"/>
    </source>
</evidence>
<evidence type="ECO:0000256" key="1">
    <source>
        <dbReference type="RuleBase" id="RU363044"/>
    </source>
</evidence>
<feature type="domain" description="DNA helicase Pif1-like DEAD-box helicase" evidence="2">
    <location>
        <begin position="4"/>
        <end position="57"/>
    </location>
</feature>
<dbReference type="GO" id="GO:0016787">
    <property type="term" value="F:hydrolase activity"/>
    <property type="evidence" value="ECO:0007669"/>
    <property type="project" value="UniProtKB-KW"/>
</dbReference>
<dbReference type="InterPro" id="IPR010285">
    <property type="entry name" value="DNA_helicase_pif1-like_DEAD"/>
</dbReference>
<keyword evidence="1" id="KW-0547">Nucleotide-binding</keyword>
<keyword evidence="1" id="KW-0347">Helicase</keyword>
<comment type="caution">
    <text evidence="3">The sequence shown here is derived from an EMBL/GenBank/DDBJ whole genome shotgun (WGS) entry which is preliminary data.</text>
</comment>
<keyword evidence="4" id="KW-1185">Reference proteome</keyword>
<evidence type="ECO:0000313" key="3">
    <source>
        <dbReference type="EMBL" id="KAL1375796.1"/>
    </source>
</evidence>
<protein>
    <recommendedName>
        <fullName evidence="1">ATP-dependent DNA helicase</fullName>
        <ecNumber evidence="1">5.6.2.3</ecNumber>
    </recommendedName>
</protein>
<comment type="catalytic activity">
    <reaction evidence="1">
        <text>ATP + H2O = ADP + phosphate + H(+)</text>
        <dbReference type="Rhea" id="RHEA:13065"/>
        <dbReference type="ChEBI" id="CHEBI:15377"/>
        <dbReference type="ChEBI" id="CHEBI:15378"/>
        <dbReference type="ChEBI" id="CHEBI:30616"/>
        <dbReference type="ChEBI" id="CHEBI:43474"/>
        <dbReference type="ChEBI" id="CHEBI:456216"/>
        <dbReference type="EC" id="5.6.2.3"/>
    </reaction>
</comment>
<proteinExistence type="inferred from homology"/>
<dbReference type="Proteomes" id="UP001562425">
    <property type="component" value="Unassembled WGS sequence"/>
</dbReference>